<dbReference type="AlphaFoldDB" id="A0A498KRG9"/>
<evidence type="ECO:0000256" key="1">
    <source>
        <dbReference type="SAM" id="SignalP"/>
    </source>
</evidence>
<evidence type="ECO:0000313" key="2">
    <source>
        <dbReference type="EMBL" id="RXI09750.1"/>
    </source>
</evidence>
<keyword evidence="4" id="KW-1185">Reference proteome</keyword>
<keyword evidence="1" id="KW-0732">Signal</keyword>
<gene>
    <name evidence="2" type="ORF">DVH24_030410</name>
    <name evidence="3" type="ORF">DVH24_030411</name>
</gene>
<dbReference type="Proteomes" id="UP000290289">
    <property type="component" value="Unassembled WGS sequence"/>
</dbReference>
<evidence type="ECO:0000313" key="4">
    <source>
        <dbReference type="Proteomes" id="UP000290289"/>
    </source>
</evidence>
<dbReference type="EMBL" id="RDQH01000195">
    <property type="protein sequence ID" value="RXI09750.1"/>
    <property type="molecule type" value="Genomic_DNA"/>
</dbReference>
<sequence>MIEVLLLPLAVTAAVFNVGDEEVEGDRVVVVECRSKGEIRSELEATIAKKPLIYLIVKIEDIVLLRNRLFEFSHTTYRQS</sequence>
<feature type="chain" id="PRO_5036117583" evidence="1">
    <location>
        <begin position="26"/>
        <end position="80"/>
    </location>
</feature>
<reference evidence="3 4" key="1">
    <citation type="submission" date="2018-10" db="EMBL/GenBank/DDBJ databases">
        <title>A high-quality apple genome assembly.</title>
        <authorList>
            <person name="Hu J."/>
        </authorList>
    </citation>
    <scope>NUCLEOTIDE SEQUENCE [LARGE SCALE GENOMIC DNA]</scope>
    <source>
        <strain evidence="4">cv. HFTH1</strain>
        <tissue evidence="3">Young leaf</tissue>
    </source>
</reference>
<comment type="caution">
    <text evidence="3">The sequence shown here is derived from an EMBL/GenBank/DDBJ whole genome shotgun (WGS) entry which is preliminary data.</text>
</comment>
<protein>
    <submittedName>
        <fullName evidence="3">Uncharacterized protein</fullName>
    </submittedName>
</protein>
<feature type="signal peptide" evidence="1">
    <location>
        <begin position="1"/>
        <end position="25"/>
    </location>
</feature>
<proteinExistence type="predicted"/>
<accession>A0A498KRG9</accession>
<dbReference type="EMBL" id="RDQH01000195">
    <property type="protein sequence ID" value="RXI09751.1"/>
    <property type="molecule type" value="Genomic_DNA"/>
</dbReference>
<name>A0A498KRG9_MALDO</name>
<evidence type="ECO:0000313" key="3">
    <source>
        <dbReference type="EMBL" id="RXI09751.1"/>
    </source>
</evidence>
<organism evidence="3 4">
    <name type="scientific">Malus domestica</name>
    <name type="common">Apple</name>
    <name type="synonym">Pyrus malus</name>
    <dbReference type="NCBI Taxonomy" id="3750"/>
    <lineage>
        <taxon>Eukaryota</taxon>
        <taxon>Viridiplantae</taxon>
        <taxon>Streptophyta</taxon>
        <taxon>Embryophyta</taxon>
        <taxon>Tracheophyta</taxon>
        <taxon>Spermatophyta</taxon>
        <taxon>Magnoliopsida</taxon>
        <taxon>eudicotyledons</taxon>
        <taxon>Gunneridae</taxon>
        <taxon>Pentapetalae</taxon>
        <taxon>rosids</taxon>
        <taxon>fabids</taxon>
        <taxon>Rosales</taxon>
        <taxon>Rosaceae</taxon>
        <taxon>Amygdaloideae</taxon>
        <taxon>Maleae</taxon>
        <taxon>Malus</taxon>
    </lineage>
</organism>